<evidence type="ECO:0000256" key="2">
    <source>
        <dbReference type="ARBA" id="ARBA00010742"/>
    </source>
</evidence>
<feature type="domain" description="SsuA/THI5-like" evidence="5">
    <location>
        <begin position="56"/>
        <end position="244"/>
    </location>
</feature>
<dbReference type="Pfam" id="PF09084">
    <property type="entry name" value="NMT1"/>
    <property type="match status" value="1"/>
</dbReference>
<evidence type="ECO:0000313" key="7">
    <source>
        <dbReference type="Proteomes" id="UP000652567"/>
    </source>
</evidence>
<feature type="signal peptide" evidence="4">
    <location>
        <begin position="1"/>
        <end position="25"/>
    </location>
</feature>
<dbReference type="InterPro" id="IPR017793">
    <property type="entry name" value="ABC_transptr_urea-assoc_sub-bd"/>
</dbReference>
<dbReference type="GO" id="GO:0042597">
    <property type="term" value="C:periplasmic space"/>
    <property type="evidence" value="ECO:0007669"/>
    <property type="project" value="UniProtKB-SubCell"/>
</dbReference>
<dbReference type="InterPro" id="IPR015168">
    <property type="entry name" value="SsuA/THI5"/>
</dbReference>
<dbReference type="PANTHER" id="PTHR30024:SF47">
    <property type="entry name" value="TAURINE-BINDING PERIPLASMIC PROTEIN"/>
    <property type="match status" value="1"/>
</dbReference>
<sequence length="353" mass="38632">MKTTPHFSRWLAVMLLTFFTSSSWATERFRVAWSLYPAYMPWAYASEAGIVDKWAKKYGIEIEVVQINDYIEAINQYSAGSFDVCMMATMDALTIPAAAGVDSTVLALADYSDGNDVIILKNGSTLADLRGKKINLIEYSISHYFLAKALDSVGMSERDVTLVNTSDADMVALYAQPSVQAMVTWNPMANEILKRADATNIYDSRNMPGEVTDSIIVNSKTLEKHPELGKALAGAWFETLAIMMRDDPQGKAAREIMATAAGTDLAGYEAQLTATHMYTDAAELSALMAAKTLQESMTSIARFSFDKGLLGSGARSADAIGITYPDGKIYGDNNNIKLRFDNRYVQMAADGKL</sequence>
<protein>
    <submittedName>
        <fullName evidence="6">Lipid kinase</fullName>
    </submittedName>
</protein>
<evidence type="ECO:0000259" key="5">
    <source>
        <dbReference type="Pfam" id="PF09084"/>
    </source>
</evidence>
<reference evidence="6" key="1">
    <citation type="submission" date="2018-07" db="EMBL/GenBank/DDBJ databases">
        <title>Genome assembly of strain Ka43.</title>
        <authorList>
            <person name="Kukolya J."/>
            <person name="Nagy I."/>
            <person name="Horvath B."/>
            <person name="Toth A."/>
        </authorList>
    </citation>
    <scope>NUCLEOTIDE SEQUENCE</scope>
    <source>
        <strain evidence="6">KB43</strain>
    </source>
</reference>
<dbReference type="EMBL" id="PRDL01000001">
    <property type="protein sequence ID" value="MBE8718614.1"/>
    <property type="molecule type" value="Genomic_DNA"/>
</dbReference>
<dbReference type="NCBIfam" id="TIGR03427">
    <property type="entry name" value="ABC_peri_uca"/>
    <property type="match status" value="1"/>
</dbReference>
<dbReference type="PANTHER" id="PTHR30024">
    <property type="entry name" value="ALIPHATIC SULFONATES-BINDING PROTEIN-RELATED"/>
    <property type="match status" value="1"/>
</dbReference>
<dbReference type="RefSeq" id="WP_193911319.1">
    <property type="nucleotide sequence ID" value="NZ_PRDL01000001.1"/>
</dbReference>
<accession>A0A928V8U3</accession>
<comment type="similarity">
    <text evidence="2">Belongs to the bacterial solute-binding protein SsuA/TauA family.</text>
</comment>
<proteinExistence type="inferred from homology"/>
<dbReference type="AlphaFoldDB" id="A0A928V8U3"/>
<feature type="chain" id="PRO_5037895985" evidence="4">
    <location>
        <begin position="26"/>
        <end position="353"/>
    </location>
</feature>
<evidence type="ECO:0000256" key="1">
    <source>
        <dbReference type="ARBA" id="ARBA00004418"/>
    </source>
</evidence>
<dbReference type="Proteomes" id="UP000652567">
    <property type="component" value="Unassembled WGS sequence"/>
</dbReference>
<keyword evidence="3 4" id="KW-0732">Signal</keyword>
<name>A0A928V8U3_9GAMM</name>
<keyword evidence="6" id="KW-0418">Kinase</keyword>
<organism evidence="6 7">
    <name type="scientific">Cellvibrio polysaccharolyticus</name>
    <dbReference type="NCBI Taxonomy" id="2082724"/>
    <lineage>
        <taxon>Bacteria</taxon>
        <taxon>Pseudomonadati</taxon>
        <taxon>Pseudomonadota</taxon>
        <taxon>Gammaproteobacteria</taxon>
        <taxon>Cellvibrionales</taxon>
        <taxon>Cellvibrionaceae</taxon>
        <taxon>Cellvibrio</taxon>
    </lineage>
</organism>
<evidence type="ECO:0000256" key="4">
    <source>
        <dbReference type="SAM" id="SignalP"/>
    </source>
</evidence>
<evidence type="ECO:0000256" key="3">
    <source>
        <dbReference type="ARBA" id="ARBA00022729"/>
    </source>
</evidence>
<dbReference type="Gene3D" id="3.40.190.10">
    <property type="entry name" value="Periplasmic binding protein-like II"/>
    <property type="match status" value="2"/>
</dbReference>
<keyword evidence="7" id="KW-1185">Reference proteome</keyword>
<gene>
    <name evidence="6" type="ORF">C4F51_15630</name>
</gene>
<comment type="caution">
    <text evidence="6">The sequence shown here is derived from an EMBL/GenBank/DDBJ whole genome shotgun (WGS) entry which is preliminary data.</text>
</comment>
<dbReference type="GO" id="GO:0016301">
    <property type="term" value="F:kinase activity"/>
    <property type="evidence" value="ECO:0007669"/>
    <property type="project" value="UniProtKB-KW"/>
</dbReference>
<comment type="subcellular location">
    <subcellularLocation>
        <location evidence="1">Periplasm</location>
    </subcellularLocation>
</comment>
<evidence type="ECO:0000313" key="6">
    <source>
        <dbReference type="EMBL" id="MBE8718614.1"/>
    </source>
</evidence>
<dbReference type="SUPFAM" id="SSF53850">
    <property type="entry name" value="Periplasmic binding protein-like II"/>
    <property type="match status" value="1"/>
</dbReference>
<keyword evidence="6" id="KW-0808">Transferase</keyword>